<dbReference type="GO" id="GO:0006935">
    <property type="term" value="P:chemotaxis"/>
    <property type="evidence" value="ECO:0007669"/>
    <property type="project" value="UniProtKB-KW"/>
</dbReference>
<dbReference type="GO" id="GO:0000160">
    <property type="term" value="P:phosphorelay signal transduction system"/>
    <property type="evidence" value="ECO:0007669"/>
    <property type="project" value="InterPro"/>
</dbReference>
<dbReference type="SMART" id="SM00448">
    <property type="entry name" value="REC"/>
    <property type="match status" value="1"/>
</dbReference>
<dbReference type="PROSITE" id="PS50110">
    <property type="entry name" value="RESPONSE_REGULATORY"/>
    <property type="match status" value="1"/>
</dbReference>
<keyword evidence="3 5" id="KW-0597">Phosphoprotein</keyword>
<evidence type="ECO:0000259" key="6">
    <source>
        <dbReference type="PROSITE" id="PS50110"/>
    </source>
</evidence>
<name>A0A2S7FF69_CLOBU</name>
<dbReference type="InterPro" id="IPR001789">
    <property type="entry name" value="Sig_transdc_resp-reg_receiver"/>
</dbReference>
<dbReference type="Proteomes" id="UP000238081">
    <property type="component" value="Unassembled WGS sequence"/>
</dbReference>
<evidence type="ECO:0000256" key="1">
    <source>
        <dbReference type="ARBA" id="ARBA00018672"/>
    </source>
</evidence>
<keyword evidence="2" id="KW-0145">Chemotaxis</keyword>
<dbReference type="CDD" id="cd17906">
    <property type="entry name" value="CheX"/>
    <property type="match status" value="1"/>
</dbReference>
<dbReference type="InterPro" id="IPR050595">
    <property type="entry name" value="Bact_response_regulator"/>
</dbReference>
<reference evidence="7 8" key="1">
    <citation type="submission" date="2016-01" db="EMBL/GenBank/DDBJ databases">
        <title>Characterization of the Clostridium difficile lineages that are prevalent in Hong Kong and China.</title>
        <authorList>
            <person name="Kwok J.S.-L."/>
            <person name="Lam W.-Y."/>
            <person name="Ip M."/>
            <person name="Chan T.-F."/>
            <person name="Hawkey P.M."/>
            <person name="Tsui S.K.-W."/>
        </authorList>
    </citation>
    <scope>NUCLEOTIDE SEQUENCE [LARGE SCALE GENOMIC DNA]</scope>
    <source>
        <strain evidence="7 8">300064</strain>
    </source>
</reference>
<dbReference type="EMBL" id="LRDH01000001">
    <property type="protein sequence ID" value="PPV17884.1"/>
    <property type="molecule type" value="Genomic_DNA"/>
</dbReference>
<feature type="modified residue" description="4-aspartylphosphate" evidence="5">
    <location>
        <position position="55"/>
    </location>
</feature>
<dbReference type="SUPFAM" id="SSF103039">
    <property type="entry name" value="CheC-like"/>
    <property type="match status" value="1"/>
</dbReference>
<evidence type="ECO:0000313" key="8">
    <source>
        <dbReference type="Proteomes" id="UP000238081"/>
    </source>
</evidence>
<dbReference type="InterPro" id="IPR028976">
    <property type="entry name" value="CheC-like_sf"/>
</dbReference>
<evidence type="ECO:0000256" key="2">
    <source>
        <dbReference type="ARBA" id="ARBA00022500"/>
    </source>
</evidence>
<protein>
    <recommendedName>
        <fullName evidence="1">Stage 0 sporulation protein A homolog</fullName>
    </recommendedName>
</protein>
<proteinExistence type="predicted"/>
<dbReference type="AlphaFoldDB" id="A0A2S7FF69"/>
<evidence type="ECO:0000256" key="3">
    <source>
        <dbReference type="ARBA" id="ARBA00022553"/>
    </source>
</evidence>
<dbReference type="InterPro" id="IPR011006">
    <property type="entry name" value="CheY-like_superfamily"/>
</dbReference>
<organism evidence="7 8">
    <name type="scientific">Clostridium butyricum</name>
    <dbReference type="NCBI Taxonomy" id="1492"/>
    <lineage>
        <taxon>Bacteria</taxon>
        <taxon>Bacillati</taxon>
        <taxon>Bacillota</taxon>
        <taxon>Clostridia</taxon>
        <taxon>Eubacteriales</taxon>
        <taxon>Clostridiaceae</taxon>
        <taxon>Clostridium</taxon>
    </lineage>
</organism>
<dbReference type="Pfam" id="PF00072">
    <property type="entry name" value="Response_reg"/>
    <property type="match status" value="1"/>
</dbReference>
<dbReference type="PANTHER" id="PTHR44591">
    <property type="entry name" value="STRESS RESPONSE REGULATOR PROTEIN 1"/>
    <property type="match status" value="1"/>
</dbReference>
<dbReference type="Pfam" id="PF13690">
    <property type="entry name" value="CheX"/>
    <property type="match status" value="1"/>
</dbReference>
<sequence length="291" mass="32242">MKDTRILIVDDSPFQIALLSDVLEEQGFEVVGQAMSLEEVKSEVKRTKPDLVTMDLTIPGTDGFECTKAVHDIDSNIKVIVVSSMMDEELINKAKKLGISGFIQKPVDTEELTLLINRVMADEDLFCELESLYLGAYTEATLNIFNRLTKTVPEITNISFENKEKTSSGISIVLGIIGKYSGRLIMDMSLETAEKFSECLLRRKAKNNEEVLNVVSEVANMLAGNGCSIINKKNKVFGLRVAPPTTIHGESINISKAELECNFSADIKSEFGDISLNLGFRRGESEWMSDI</sequence>
<dbReference type="PANTHER" id="PTHR44591:SF3">
    <property type="entry name" value="RESPONSE REGULATORY DOMAIN-CONTAINING PROTEIN"/>
    <property type="match status" value="1"/>
</dbReference>
<comment type="caution">
    <text evidence="7">The sequence shown here is derived from an EMBL/GenBank/DDBJ whole genome shotgun (WGS) entry which is preliminary data.</text>
</comment>
<dbReference type="InterPro" id="IPR028051">
    <property type="entry name" value="CheX-like_dom"/>
</dbReference>
<dbReference type="Gene3D" id="3.40.1550.10">
    <property type="entry name" value="CheC-like"/>
    <property type="match status" value="1"/>
</dbReference>
<dbReference type="SUPFAM" id="SSF52172">
    <property type="entry name" value="CheY-like"/>
    <property type="match status" value="1"/>
</dbReference>
<gene>
    <name evidence="7" type="ORF">AWN73_00280</name>
</gene>
<evidence type="ECO:0000313" key="7">
    <source>
        <dbReference type="EMBL" id="PPV17884.1"/>
    </source>
</evidence>
<dbReference type="Gene3D" id="3.40.50.2300">
    <property type="match status" value="1"/>
</dbReference>
<dbReference type="RefSeq" id="WP_027635683.1">
    <property type="nucleotide sequence ID" value="NZ_CANCWB010000001.1"/>
</dbReference>
<comment type="function">
    <text evidence="4">May play the central regulatory role in sporulation. It may be an element of the effector pathway responsible for the activation of sporulation genes in response to nutritional stress. Spo0A may act in concert with spo0H (a sigma factor) to control the expression of some genes that are critical to the sporulation process.</text>
</comment>
<evidence type="ECO:0000256" key="5">
    <source>
        <dbReference type="PROSITE-ProRule" id="PRU00169"/>
    </source>
</evidence>
<evidence type="ECO:0000256" key="4">
    <source>
        <dbReference type="ARBA" id="ARBA00024867"/>
    </source>
</evidence>
<accession>A0A2S7FF69</accession>
<feature type="domain" description="Response regulatory" evidence="6">
    <location>
        <begin position="5"/>
        <end position="120"/>
    </location>
</feature>